<keyword evidence="1" id="KW-0472">Membrane</keyword>
<dbReference type="SUPFAM" id="SSF50494">
    <property type="entry name" value="Trypsin-like serine proteases"/>
    <property type="match status" value="1"/>
</dbReference>
<dbReference type="InterPro" id="IPR043504">
    <property type="entry name" value="Peptidase_S1_PA_chymotrypsin"/>
</dbReference>
<gene>
    <name evidence="2" type="ORF">A2949_01110</name>
</gene>
<comment type="caution">
    <text evidence="2">The sequence shown here is derived from an EMBL/GenBank/DDBJ whole genome shotgun (WGS) entry which is preliminary data.</text>
</comment>
<dbReference type="Gene3D" id="2.40.10.10">
    <property type="entry name" value="Trypsin-like serine proteases"/>
    <property type="match status" value="2"/>
</dbReference>
<evidence type="ECO:0000313" key="2">
    <source>
        <dbReference type="EMBL" id="OGC85931.1"/>
    </source>
</evidence>
<dbReference type="AlphaFoldDB" id="A0A1F4XW95"/>
<sequence>MDIEHLTKHQIILLTLLVSFVTSIATGIVTVSLMDQAPPSITRTINQIVEHTIERVVPAAAPASPAIAAATVTKETTVVVKDDDLVAQSIANVQKGMVRIVSKNTPDTLAARGVVVSAKGVVLSDRGILEALGTINFEAILPNGTRVPAVMRIPIGTSTIAVLDLTLSTTSGVVEPVSFADSSKLRLGQSVIRIGGTGGDIVGTGVIAKLPDPHSDFIQASVLSSTPGSLIVTLFGEVIGLMTTASSAFGADFYSLTTSP</sequence>
<dbReference type="InterPro" id="IPR009003">
    <property type="entry name" value="Peptidase_S1_PA"/>
</dbReference>
<feature type="transmembrane region" description="Helical" evidence="1">
    <location>
        <begin position="12"/>
        <end position="34"/>
    </location>
</feature>
<keyword evidence="1" id="KW-1133">Transmembrane helix</keyword>
<proteinExistence type="predicted"/>
<evidence type="ECO:0000313" key="3">
    <source>
        <dbReference type="Proteomes" id="UP000178585"/>
    </source>
</evidence>
<dbReference type="EMBL" id="MEWZ01000034">
    <property type="protein sequence ID" value="OGC85931.1"/>
    <property type="molecule type" value="Genomic_DNA"/>
</dbReference>
<evidence type="ECO:0000256" key="1">
    <source>
        <dbReference type="SAM" id="Phobius"/>
    </source>
</evidence>
<reference evidence="2 3" key="1">
    <citation type="journal article" date="2016" name="Nat. Commun.">
        <title>Thousands of microbial genomes shed light on interconnected biogeochemical processes in an aquifer system.</title>
        <authorList>
            <person name="Anantharaman K."/>
            <person name="Brown C.T."/>
            <person name="Hug L.A."/>
            <person name="Sharon I."/>
            <person name="Castelle C.J."/>
            <person name="Probst A.J."/>
            <person name="Thomas B.C."/>
            <person name="Singh A."/>
            <person name="Wilkins M.J."/>
            <person name="Karaoz U."/>
            <person name="Brodie E.L."/>
            <person name="Williams K.H."/>
            <person name="Hubbard S.S."/>
            <person name="Banfield J.F."/>
        </authorList>
    </citation>
    <scope>NUCLEOTIDE SEQUENCE [LARGE SCALE GENOMIC DNA]</scope>
</reference>
<dbReference type="STRING" id="1797245.A2949_01110"/>
<keyword evidence="1" id="KW-0812">Transmembrane</keyword>
<name>A0A1F4XW95_9BACT</name>
<organism evidence="2 3">
    <name type="scientific">Candidatus Adlerbacteria bacterium RIFCSPLOWO2_01_FULL_54_21b</name>
    <dbReference type="NCBI Taxonomy" id="1797245"/>
    <lineage>
        <taxon>Bacteria</taxon>
        <taxon>Candidatus Adleribacteriota</taxon>
    </lineage>
</organism>
<accession>A0A1F4XW95</accession>
<dbReference type="Proteomes" id="UP000178585">
    <property type="component" value="Unassembled WGS sequence"/>
</dbReference>
<protein>
    <submittedName>
        <fullName evidence="2">Uncharacterized protein</fullName>
    </submittedName>
</protein>